<keyword evidence="4" id="KW-1185">Reference proteome</keyword>
<evidence type="ECO:0000313" key="4">
    <source>
        <dbReference type="Proteomes" id="UP000718821"/>
    </source>
</evidence>
<dbReference type="Proteomes" id="UP000718821">
    <property type="component" value="Unassembled WGS sequence"/>
</dbReference>
<feature type="compositionally biased region" description="Acidic residues" evidence="1">
    <location>
        <begin position="11"/>
        <end position="32"/>
    </location>
</feature>
<reference evidence="3" key="2">
    <citation type="journal article" date="2021" name="Sci. Rep.">
        <title>The distribution of antibiotic resistance genes in chicken gut microbiota commensals.</title>
        <authorList>
            <person name="Juricova H."/>
            <person name="Matiasovicova J."/>
            <person name="Kubasova T."/>
            <person name="Cejkova D."/>
            <person name="Rychlik I."/>
        </authorList>
    </citation>
    <scope>NUCLEOTIDE SEQUENCE</scope>
    <source>
        <strain evidence="3">An836</strain>
    </source>
</reference>
<accession>A0A938WX91</accession>
<keyword evidence="2" id="KW-1133">Transmembrane helix</keyword>
<name>A0A938WX91_9BIFI</name>
<dbReference type="RefSeq" id="WP_204467987.1">
    <property type="nucleotide sequence ID" value="NZ_JACLYU010000003.1"/>
</dbReference>
<comment type="caution">
    <text evidence="3">The sequence shown here is derived from an EMBL/GenBank/DDBJ whole genome shotgun (WGS) entry which is preliminary data.</text>
</comment>
<proteinExistence type="predicted"/>
<protein>
    <submittedName>
        <fullName evidence="3">Uncharacterized protein</fullName>
    </submittedName>
</protein>
<evidence type="ECO:0000256" key="1">
    <source>
        <dbReference type="SAM" id="MobiDB-lite"/>
    </source>
</evidence>
<gene>
    <name evidence="3" type="ORF">H7U32_03170</name>
</gene>
<evidence type="ECO:0000313" key="3">
    <source>
        <dbReference type="EMBL" id="MBM6699337.1"/>
    </source>
</evidence>
<dbReference type="EMBL" id="JACLYU010000003">
    <property type="protein sequence ID" value="MBM6699337.1"/>
    <property type="molecule type" value="Genomic_DNA"/>
</dbReference>
<sequence>MKGYERPAEPASDDDCNEIESNETQDSSDAEEAAFATTGTARKELSVSGTRGRSILMTHGPTVVVGGAIIMLAMLSLSQKRQLETQGKLLTDWEDVIDSQNSLIKQLASDGLRHGSSLAGRCMAGLRE</sequence>
<organism evidence="3 4">
    <name type="scientific">Bifidobacterium pullorum subsp. saeculare</name>
    <dbReference type="NCBI Taxonomy" id="78257"/>
    <lineage>
        <taxon>Bacteria</taxon>
        <taxon>Bacillati</taxon>
        <taxon>Actinomycetota</taxon>
        <taxon>Actinomycetes</taxon>
        <taxon>Bifidobacteriales</taxon>
        <taxon>Bifidobacteriaceae</taxon>
        <taxon>Bifidobacterium</taxon>
    </lineage>
</organism>
<keyword evidence="2" id="KW-0812">Transmembrane</keyword>
<evidence type="ECO:0000256" key="2">
    <source>
        <dbReference type="SAM" id="Phobius"/>
    </source>
</evidence>
<dbReference type="AlphaFoldDB" id="A0A938WX91"/>
<feature type="transmembrane region" description="Helical" evidence="2">
    <location>
        <begin position="55"/>
        <end position="77"/>
    </location>
</feature>
<reference evidence="3" key="1">
    <citation type="submission" date="2020-08" db="EMBL/GenBank/DDBJ databases">
        <authorList>
            <person name="Cejkova D."/>
            <person name="Kubasova T."/>
            <person name="Jahodarova E."/>
            <person name="Rychlik I."/>
        </authorList>
    </citation>
    <scope>NUCLEOTIDE SEQUENCE</scope>
    <source>
        <strain evidence="3">An836</strain>
    </source>
</reference>
<keyword evidence="2" id="KW-0472">Membrane</keyword>
<feature type="region of interest" description="Disordered" evidence="1">
    <location>
        <begin position="1"/>
        <end position="48"/>
    </location>
</feature>